<dbReference type="AlphaFoldDB" id="A0AAI9XPB2"/>
<accession>A0AAI9XPB2</accession>
<evidence type="ECO:0000313" key="2">
    <source>
        <dbReference type="Proteomes" id="UP001239795"/>
    </source>
</evidence>
<evidence type="ECO:0000313" key="1">
    <source>
        <dbReference type="EMBL" id="KAK1458263.1"/>
    </source>
</evidence>
<dbReference type="Proteomes" id="UP001239795">
    <property type="component" value="Unassembled WGS sequence"/>
</dbReference>
<gene>
    <name evidence="1" type="ORF">CMEL01_15610</name>
</gene>
<protein>
    <submittedName>
        <fullName evidence="1">Uncharacterized protein</fullName>
    </submittedName>
</protein>
<reference evidence="1 2" key="1">
    <citation type="submission" date="2016-10" db="EMBL/GenBank/DDBJ databases">
        <title>The genome sequence of Colletotrichum fioriniae PJ7.</title>
        <authorList>
            <person name="Baroncelli R."/>
        </authorList>
    </citation>
    <scope>NUCLEOTIDE SEQUENCE [LARGE SCALE GENOMIC DNA]</scope>
    <source>
        <strain evidence="1">Col 31</strain>
    </source>
</reference>
<comment type="caution">
    <text evidence="1">The sequence shown here is derived from an EMBL/GenBank/DDBJ whole genome shotgun (WGS) entry which is preliminary data.</text>
</comment>
<name>A0AAI9XPB2_9PEZI</name>
<sequence length="110" mass="12401">VALEGPWSPSTRVPSRPFLVRQLRKASRAIWYKRVFGTPETSARTRLRCKPSQPYLPLFRPAAAPFENASHTRFIVKSPDLYPHKPCTSVSHTDEYAAPIENTQSSGFTS</sequence>
<feature type="non-terminal residue" evidence="1">
    <location>
        <position position="1"/>
    </location>
</feature>
<keyword evidence="2" id="KW-1185">Reference proteome</keyword>
<organism evidence="1 2">
    <name type="scientific">Colletotrichum melonis</name>
    <dbReference type="NCBI Taxonomy" id="1209925"/>
    <lineage>
        <taxon>Eukaryota</taxon>
        <taxon>Fungi</taxon>
        <taxon>Dikarya</taxon>
        <taxon>Ascomycota</taxon>
        <taxon>Pezizomycotina</taxon>
        <taxon>Sordariomycetes</taxon>
        <taxon>Hypocreomycetidae</taxon>
        <taxon>Glomerellales</taxon>
        <taxon>Glomerellaceae</taxon>
        <taxon>Colletotrichum</taxon>
        <taxon>Colletotrichum acutatum species complex</taxon>
    </lineage>
</organism>
<dbReference type="EMBL" id="MLGG01000014">
    <property type="protein sequence ID" value="KAK1458263.1"/>
    <property type="molecule type" value="Genomic_DNA"/>
</dbReference>
<proteinExistence type="predicted"/>